<keyword evidence="2" id="KW-1133">Transmembrane helix</keyword>
<reference evidence="3 4" key="1">
    <citation type="journal article" date="2024" name="Plant J.">
        <title>Genome sequences and population genomics reveal climatic adaptation and genomic divergence between two closely related sweetgum species.</title>
        <authorList>
            <person name="Xu W.Q."/>
            <person name="Ren C.Q."/>
            <person name="Zhang X.Y."/>
            <person name="Comes H.P."/>
            <person name="Liu X.H."/>
            <person name="Li Y.G."/>
            <person name="Kettle C.J."/>
            <person name="Jalonen R."/>
            <person name="Gaisberger H."/>
            <person name="Ma Y.Z."/>
            <person name="Qiu Y.X."/>
        </authorList>
    </citation>
    <scope>NUCLEOTIDE SEQUENCE [LARGE SCALE GENOMIC DNA]</scope>
    <source>
        <strain evidence="3">Hangzhou</strain>
    </source>
</reference>
<evidence type="ECO:0000313" key="4">
    <source>
        <dbReference type="Proteomes" id="UP001415857"/>
    </source>
</evidence>
<keyword evidence="2" id="KW-0812">Transmembrane</keyword>
<evidence type="ECO:0000256" key="2">
    <source>
        <dbReference type="SAM" id="Phobius"/>
    </source>
</evidence>
<evidence type="ECO:0000256" key="1">
    <source>
        <dbReference type="SAM" id="MobiDB-lite"/>
    </source>
</evidence>
<feature type="transmembrane region" description="Helical" evidence="2">
    <location>
        <begin position="106"/>
        <end position="129"/>
    </location>
</feature>
<dbReference type="AlphaFoldDB" id="A0AAP0RJ44"/>
<comment type="caution">
    <text evidence="3">The sequence shown here is derived from an EMBL/GenBank/DDBJ whole genome shotgun (WGS) entry which is preliminary data.</text>
</comment>
<protein>
    <submittedName>
        <fullName evidence="3">Uncharacterized protein</fullName>
    </submittedName>
</protein>
<dbReference type="Proteomes" id="UP001415857">
    <property type="component" value="Unassembled WGS sequence"/>
</dbReference>
<keyword evidence="2" id="KW-0472">Membrane</keyword>
<sequence length="132" mass="14198">MRPNSHTLLAVSTDSFQTVANDTQRGRGSDGEGDDVDGDAELRVEVGVYTIGNLPIVMEGEIADDHLTGDNTSCDSRSTTAEEDQLVCNSRPVDFGKPIFTISVQVLICVNLSYALLLIFSNLAVIFSIEMG</sequence>
<organism evidence="3 4">
    <name type="scientific">Liquidambar formosana</name>
    <name type="common">Formosan gum</name>
    <dbReference type="NCBI Taxonomy" id="63359"/>
    <lineage>
        <taxon>Eukaryota</taxon>
        <taxon>Viridiplantae</taxon>
        <taxon>Streptophyta</taxon>
        <taxon>Embryophyta</taxon>
        <taxon>Tracheophyta</taxon>
        <taxon>Spermatophyta</taxon>
        <taxon>Magnoliopsida</taxon>
        <taxon>eudicotyledons</taxon>
        <taxon>Gunneridae</taxon>
        <taxon>Pentapetalae</taxon>
        <taxon>Saxifragales</taxon>
        <taxon>Altingiaceae</taxon>
        <taxon>Liquidambar</taxon>
    </lineage>
</organism>
<proteinExistence type="predicted"/>
<keyword evidence="4" id="KW-1185">Reference proteome</keyword>
<accession>A0AAP0RJ44</accession>
<gene>
    <name evidence="3" type="ORF">L1049_027707</name>
</gene>
<feature type="region of interest" description="Disordered" evidence="1">
    <location>
        <begin position="19"/>
        <end position="39"/>
    </location>
</feature>
<name>A0AAP0RJ44_LIQFO</name>
<dbReference type="EMBL" id="JBBPBK010000009">
    <property type="protein sequence ID" value="KAK9278148.1"/>
    <property type="molecule type" value="Genomic_DNA"/>
</dbReference>
<evidence type="ECO:0000313" key="3">
    <source>
        <dbReference type="EMBL" id="KAK9278148.1"/>
    </source>
</evidence>